<evidence type="ECO:0000256" key="9">
    <source>
        <dbReference type="ARBA" id="ARBA00023237"/>
    </source>
</evidence>
<dbReference type="InterPro" id="IPR039426">
    <property type="entry name" value="TonB-dep_rcpt-like"/>
</dbReference>
<dbReference type="Pfam" id="PF07715">
    <property type="entry name" value="Plug"/>
    <property type="match status" value="1"/>
</dbReference>
<evidence type="ECO:0000259" key="15">
    <source>
        <dbReference type="Pfam" id="PF07715"/>
    </source>
</evidence>
<feature type="domain" description="TonB-dependent receptor plug" evidence="15">
    <location>
        <begin position="50"/>
        <end position="154"/>
    </location>
</feature>
<dbReference type="Pfam" id="PF00593">
    <property type="entry name" value="TonB_dep_Rec_b-barrel"/>
    <property type="match status" value="1"/>
</dbReference>
<feature type="region of interest" description="Disordered" evidence="12">
    <location>
        <begin position="184"/>
        <end position="237"/>
    </location>
</feature>
<evidence type="ECO:0000259" key="14">
    <source>
        <dbReference type="Pfam" id="PF00593"/>
    </source>
</evidence>
<evidence type="ECO:0000256" key="8">
    <source>
        <dbReference type="ARBA" id="ARBA00023170"/>
    </source>
</evidence>
<evidence type="ECO:0000256" key="3">
    <source>
        <dbReference type="ARBA" id="ARBA00022452"/>
    </source>
</evidence>
<keyword evidence="2 10" id="KW-0813">Transport</keyword>
<dbReference type="PANTHER" id="PTHR30069">
    <property type="entry name" value="TONB-DEPENDENT OUTER MEMBRANE RECEPTOR"/>
    <property type="match status" value="1"/>
</dbReference>
<evidence type="ECO:0000313" key="16">
    <source>
        <dbReference type="EMBL" id="RFM34549.1"/>
    </source>
</evidence>
<evidence type="ECO:0000256" key="4">
    <source>
        <dbReference type="ARBA" id="ARBA00022692"/>
    </source>
</evidence>
<comment type="caution">
    <text evidence="16">The sequence shown here is derived from an EMBL/GenBank/DDBJ whole genome shotgun (WGS) entry which is preliminary data.</text>
</comment>
<keyword evidence="9 10" id="KW-0998">Cell outer membrane</keyword>
<proteinExistence type="inferred from homology"/>
<keyword evidence="5 13" id="KW-0732">Signal</keyword>
<evidence type="ECO:0000256" key="6">
    <source>
        <dbReference type="ARBA" id="ARBA00023077"/>
    </source>
</evidence>
<keyword evidence="3 10" id="KW-1134">Transmembrane beta strand</keyword>
<dbReference type="Gene3D" id="2.40.170.20">
    <property type="entry name" value="TonB-dependent receptor, beta-barrel domain"/>
    <property type="match status" value="1"/>
</dbReference>
<dbReference type="SUPFAM" id="SSF56935">
    <property type="entry name" value="Porins"/>
    <property type="match status" value="1"/>
</dbReference>
<keyword evidence="8 16" id="KW-0675">Receptor</keyword>
<evidence type="ECO:0000256" key="13">
    <source>
        <dbReference type="SAM" id="SignalP"/>
    </source>
</evidence>
<evidence type="ECO:0000313" key="17">
    <source>
        <dbReference type="Proteomes" id="UP000261174"/>
    </source>
</evidence>
<dbReference type="GO" id="GO:0044718">
    <property type="term" value="P:siderophore transmembrane transport"/>
    <property type="evidence" value="ECO:0007669"/>
    <property type="project" value="TreeGrafter"/>
</dbReference>
<reference evidence="16 17" key="1">
    <citation type="submission" date="2018-08" db="EMBL/GenBank/DDBJ databases">
        <title>Chitinophaga sp. K20C18050901, a novel bacterium isolated from forest soil.</title>
        <authorList>
            <person name="Wang C."/>
        </authorList>
    </citation>
    <scope>NUCLEOTIDE SEQUENCE [LARGE SCALE GENOMIC DNA]</scope>
    <source>
        <strain evidence="16 17">K20C18050901</strain>
    </source>
</reference>
<gene>
    <name evidence="16" type="ORF">DXN04_14860</name>
</gene>
<keyword evidence="4 10" id="KW-0812">Transmembrane</keyword>
<dbReference type="AlphaFoldDB" id="A0A3E1P2Y8"/>
<dbReference type="InterPro" id="IPR000531">
    <property type="entry name" value="Beta-barrel_TonB"/>
</dbReference>
<evidence type="ECO:0000256" key="10">
    <source>
        <dbReference type="PROSITE-ProRule" id="PRU01360"/>
    </source>
</evidence>
<evidence type="ECO:0000256" key="2">
    <source>
        <dbReference type="ARBA" id="ARBA00022448"/>
    </source>
</evidence>
<dbReference type="PROSITE" id="PS52016">
    <property type="entry name" value="TONB_DEPENDENT_REC_3"/>
    <property type="match status" value="1"/>
</dbReference>
<dbReference type="GO" id="GO:0015344">
    <property type="term" value="F:siderophore uptake transmembrane transporter activity"/>
    <property type="evidence" value="ECO:0007669"/>
    <property type="project" value="TreeGrafter"/>
</dbReference>
<comment type="similarity">
    <text evidence="10 11">Belongs to the TonB-dependent receptor family.</text>
</comment>
<feature type="chain" id="PRO_5017543454" evidence="13">
    <location>
        <begin position="23"/>
        <end position="753"/>
    </location>
</feature>
<dbReference type="GO" id="GO:0009279">
    <property type="term" value="C:cell outer membrane"/>
    <property type="evidence" value="ECO:0007669"/>
    <property type="project" value="UniProtKB-SubCell"/>
</dbReference>
<dbReference type="Proteomes" id="UP000261174">
    <property type="component" value="Unassembled WGS sequence"/>
</dbReference>
<dbReference type="InterPro" id="IPR012910">
    <property type="entry name" value="Plug_dom"/>
</dbReference>
<evidence type="ECO:0000256" key="12">
    <source>
        <dbReference type="SAM" id="MobiDB-lite"/>
    </source>
</evidence>
<name>A0A3E1P2Y8_9BACT</name>
<protein>
    <submittedName>
        <fullName evidence="16">TonB-dependent receptor</fullName>
    </submittedName>
</protein>
<keyword evidence="17" id="KW-1185">Reference proteome</keyword>
<keyword evidence="6 11" id="KW-0798">TonB box</keyword>
<dbReference type="PANTHER" id="PTHR30069:SF29">
    <property type="entry name" value="HEMOGLOBIN AND HEMOGLOBIN-HAPTOGLOBIN-BINDING PROTEIN 1-RELATED"/>
    <property type="match status" value="1"/>
</dbReference>
<dbReference type="Gene3D" id="2.170.130.10">
    <property type="entry name" value="TonB-dependent receptor, plug domain"/>
    <property type="match status" value="1"/>
</dbReference>
<evidence type="ECO:0000256" key="7">
    <source>
        <dbReference type="ARBA" id="ARBA00023136"/>
    </source>
</evidence>
<feature type="signal peptide" evidence="13">
    <location>
        <begin position="1"/>
        <end position="22"/>
    </location>
</feature>
<sequence>MRTSKDLYTVIILCCSSLCAFGQSDSSHTSHTLKGVEVKAVHLETLSSRAAMPVTVINRKTLEMMGSRRLDEVMREQTGIAIVNDVSAGSRAIGMQLQGFSADYILILIDGQPMIGRNAGNFDLSRITVADIERIEIVKGASSSLFGSEALGGVVNIITRQGIDAAQGQVIVRYGSQHTQDVTVEGEMPFGGGIGKGGRTDYGRKTDHAGERDHGRKTDYGGETNYGRKTDHPGNSDYSNYKENRGAFNLSGNFYHTDGYNVNSFLSKGSTAPPYDSYSLQGRLRYKLNAKNALHIAGRWALRNSINESVYSSSQVTNSTRDVLHESDVNSAIVWQSTLNKGWQLKTQYYLTRYSTTQDVSTGKSTQLTSNDFTQYYHRFEEQVQYVASNQLSFVGGAGGNLEVMDGNDLRSEYAYLQGDWKVNPRFSSRLGFRYDHSDFYGGRLNPSAGLKYRLSEKIFLTAAFGTGYKTPDFQKRYQVFTNPQAGYTVLGVEEVATQIASMQAAGLISEVRPVAKDISTALKPEMAVSYNVGVSYTPLQNIRIDVNGFYNQLHNFINTVQIATRTNFQPVYSYINLDRSFTGGIETGISTHIMKGLDVSVGYQLLYAKDRGIMDSIRMGAYPYNKIRNNNTGETRASKVSDYIGLENRSRHMLNLRVFYEYVPWGVSATIRANYKSRSGYDDANNNRFLDTYDTFIDAYCLVYASVEKKFCKGHLAVQFTADNLMNYTDMLMPGQAGRILMAGLKWRLFKQ</sequence>
<evidence type="ECO:0000256" key="11">
    <source>
        <dbReference type="RuleBase" id="RU003357"/>
    </source>
</evidence>
<dbReference type="InterPro" id="IPR036942">
    <property type="entry name" value="Beta-barrel_TonB_sf"/>
</dbReference>
<comment type="subcellular location">
    <subcellularLocation>
        <location evidence="1 10">Cell outer membrane</location>
        <topology evidence="1 10">Multi-pass membrane protein</topology>
    </subcellularLocation>
</comment>
<dbReference type="InterPro" id="IPR037066">
    <property type="entry name" value="Plug_dom_sf"/>
</dbReference>
<evidence type="ECO:0000256" key="5">
    <source>
        <dbReference type="ARBA" id="ARBA00022729"/>
    </source>
</evidence>
<organism evidence="16 17">
    <name type="scientific">Chitinophaga silvisoli</name>
    <dbReference type="NCBI Taxonomy" id="2291814"/>
    <lineage>
        <taxon>Bacteria</taxon>
        <taxon>Pseudomonadati</taxon>
        <taxon>Bacteroidota</taxon>
        <taxon>Chitinophagia</taxon>
        <taxon>Chitinophagales</taxon>
        <taxon>Chitinophagaceae</taxon>
        <taxon>Chitinophaga</taxon>
    </lineage>
</organism>
<feature type="compositionally biased region" description="Basic and acidic residues" evidence="12">
    <location>
        <begin position="198"/>
        <end position="237"/>
    </location>
</feature>
<evidence type="ECO:0000256" key="1">
    <source>
        <dbReference type="ARBA" id="ARBA00004571"/>
    </source>
</evidence>
<keyword evidence="7 10" id="KW-0472">Membrane</keyword>
<feature type="domain" description="TonB-dependent receptor-like beta-barrel" evidence="14">
    <location>
        <begin position="230"/>
        <end position="726"/>
    </location>
</feature>
<dbReference type="EMBL" id="QTJV01000004">
    <property type="protein sequence ID" value="RFM34549.1"/>
    <property type="molecule type" value="Genomic_DNA"/>
</dbReference>
<dbReference type="OrthoDB" id="9764669at2"/>
<accession>A0A3E1P2Y8</accession>
<dbReference type="RefSeq" id="WP_116854131.1">
    <property type="nucleotide sequence ID" value="NZ_QTJV01000004.1"/>
</dbReference>